<dbReference type="RefSeq" id="WP_138404076.1">
    <property type="nucleotide sequence ID" value="NZ_CP144682.1"/>
</dbReference>
<comment type="catalytic activity">
    <reaction evidence="6">
        <text>Exonucleolytic cleavage in either 5'- to 3'- or 3'- to 5'-direction to yield nucleoside 5'-phosphates.</text>
        <dbReference type="EC" id="3.1.11.6"/>
    </reaction>
</comment>
<proteinExistence type="inferred from homology"/>
<reference evidence="8 9" key="1">
    <citation type="submission" date="2019-05" db="EMBL/GenBank/DDBJ databases">
        <title>The metagenome of a microbial culture collection derived from dairy environment covers the genomic content of the human microbiome.</title>
        <authorList>
            <person name="Roder T."/>
            <person name="Wuthrich D."/>
            <person name="Sattari Z."/>
            <person name="Von Ah U."/>
            <person name="Bar C."/>
            <person name="Ronchi F."/>
            <person name="Macpherson A.J."/>
            <person name="Ganal-Vonarburg S.C."/>
            <person name="Bruggmann R."/>
            <person name="Vergeres G."/>
        </authorList>
    </citation>
    <scope>NUCLEOTIDE SEQUENCE [LARGE SCALE GENOMIC DNA]</scope>
    <source>
        <strain evidence="8 9">FAM 24227</strain>
    </source>
</reference>
<protein>
    <recommendedName>
        <fullName evidence="6">Exodeoxyribonuclease 7 small subunit</fullName>
        <ecNumber evidence="6">3.1.11.6</ecNumber>
    </recommendedName>
    <alternativeName>
        <fullName evidence="6">Exodeoxyribonuclease VII small subunit</fullName>
        <shortName evidence="6">Exonuclease VII small subunit</shortName>
    </alternativeName>
</protein>
<keyword evidence="10" id="KW-1185">Reference proteome</keyword>
<dbReference type="GO" id="GO:0005829">
    <property type="term" value="C:cytosol"/>
    <property type="evidence" value="ECO:0007669"/>
    <property type="project" value="TreeGrafter"/>
</dbReference>
<evidence type="ECO:0000256" key="2">
    <source>
        <dbReference type="ARBA" id="ARBA00022490"/>
    </source>
</evidence>
<dbReference type="PIRSF" id="PIRSF006488">
    <property type="entry name" value="Exonuc_VII_S"/>
    <property type="match status" value="1"/>
</dbReference>
<dbReference type="EMBL" id="VBSP01000008">
    <property type="protein sequence ID" value="TLQ48788.1"/>
    <property type="molecule type" value="Genomic_DNA"/>
</dbReference>
<dbReference type="Proteomes" id="UP000823401">
    <property type="component" value="Unassembled WGS sequence"/>
</dbReference>
<dbReference type="InterPro" id="IPR003761">
    <property type="entry name" value="Exonuc_VII_S"/>
</dbReference>
<dbReference type="GO" id="GO:0008855">
    <property type="term" value="F:exodeoxyribonuclease VII activity"/>
    <property type="evidence" value="ECO:0007669"/>
    <property type="project" value="UniProtKB-UniRule"/>
</dbReference>
<comment type="function">
    <text evidence="6">Bidirectionally degrades single-stranded DNA into large acid-insoluble oligonucleotides, which are then degraded further into small acid-soluble oligonucleotides.</text>
</comment>
<evidence type="ECO:0000313" key="10">
    <source>
        <dbReference type="Proteomes" id="UP000823401"/>
    </source>
</evidence>
<dbReference type="SUPFAM" id="SSF116842">
    <property type="entry name" value="XseB-like"/>
    <property type="match status" value="1"/>
</dbReference>
<dbReference type="GO" id="GO:0009318">
    <property type="term" value="C:exodeoxyribonuclease VII complex"/>
    <property type="evidence" value="ECO:0007669"/>
    <property type="project" value="UniProtKB-UniRule"/>
</dbReference>
<gene>
    <name evidence="6" type="primary">xseB</name>
    <name evidence="8" type="ORF">FEZ33_03820</name>
    <name evidence="7" type="ORF">HYQ42_06250</name>
</gene>
<dbReference type="OrthoDB" id="9798666at2"/>
<evidence type="ECO:0000256" key="4">
    <source>
        <dbReference type="ARBA" id="ARBA00022801"/>
    </source>
</evidence>
<evidence type="ECO:0000256" key="6">
    <source>
        <dbReference type="HAMAP-Rule" id="MF_00337"/>
    </source>
</evidence>
<organism evidence="8 9">
    <name type="scientific">Ruoffia tabacinasalis</name>
    <dbReference type="NCBI Taxonomy" id="87458"/>
    <lineage>
        <taxon>Bacteria</taxon>
        <taxon>Bacillati</taxon>
        <taxon>Bacillota</taxon>
        <taxon>Bacilli</taxon>
        <taxon>Lactobacillales</taxon>
        <taxon>Aerococcaceae</taxon>
        <taxon>Ruoffia</taxon>
    </lineage>
</organism>
<dbReference type="PANTHER" id="PTHR34137:SF1">
    <property type="entry name" value="EXODEOXYRIBONUCLEASE 7 SMALL SUBUNIT"/>
    <property type="match status" value="1"/>
</dbReference>
<dbReference type="EC" id="3.1.11.6" evidence="6"/>
<keyword evidence="2 6" id="KW-0963">Cytoplasm</keyword>
<keyword evidence="4 6" id="KW-0378">Hydrolase</keyword>
<accession>A0A5R9EMJ5</accession>
<dbReference type="HAMAP" id="MF_00337">
    <property type="entry name" value="Exonuc_7_S"/>
    <property type="match status" value="1"/>
</dbReference>
<keyword evidence="5 6" id="KW-0269">Exonuclease</keyword>
<dbReference type="AlphaFoldDB" id="A0A5R9EMJ5"/>
<evidence type="ECO:0000256" key="1">
    <source>
        <dbReference type="ARBA" id="ARBA00009998"/>
    </source>
</evidence>
<dbReference type="InterPro" id="IPR037004">
    <property type="entry name" value="Exonuc_VII_ssu_sf"/>
</dbReference>
<evidence type="ECO:0000313" key="8">
    <source>
        <dbReference type="EMBL" id="TLQ48788.1"/>
    </source>
</evidence>
<dbReference type="NCBIfam" id="TIGR01280">
    <property type="entry name" value="xseB"/>
    <property type="match status" value="1"/>
</dbReference>
<dbReference type="Gene3D" id="1.10.287.1040">
    <property type="entry name" value="Exonuclease VII, small subunit"/>
    <property type="match status" value="1"/>
</dbReference>
<evidence type="ECO:0000313" key="7">
    <source>
        <dbReference type="EMBL" id="MBG9978383.1"/>
    </source>
</evidence>
<evidence type="ECO:0000256" key="3">
    <source>
        <dbReference type="ARBA" id="ARBA00022722"/>
    </source>
</evidence>
<comment type="subcellular location">
    <subcellularLocation>
        <location evidence="6">Cytoplasm</location>
    </subcellularLocation>
</comment>
<evidence type="ECO:0000313" key="9">
    <source>
        <dbReference type="Proteomes" id="UP000306420"/>
    </source>
</evidence>
<name>A0A5R9EMJ5_9LACT</name>
<comment type="caution">
    <text evidence="8">The sequence shown here is derived from an EMBL/GenBank/DDBJ whole genome shotgun (WGS) entry which is preliminary data.</text>
</comment>
<dbReference type="Pfam" id="PF02609">
    <property type="entry name" value="Exonuc_VII_S"/>
    <property type="match status" value="1"/>
</dbReference>
<dbReference type="GO" id="GO:0006308">
    <property type="term" value="P:DNA catabolic process"/>
    <property type="evidence" value="ECO:0007669"/>
    <property type="project" value="UniProtKB-UniRule"/>
</dbReference>
<comment type="similarity">
    <text evidence="1 6">Belongs to the XseB family.</text>
</comment>
<comment type="subunit">
    <text evidence="6">Heterooligomer composed of large and small subunits.</text>
</comment>
<reference evidence="7 10" key="2">
    <citation type="submission" date="2020-07" db="EMBL/GenBank/DDBJ databases">
        <title>Facklamia lactis sp. nov., isolated from raw milk.</title>
        <authorList>
            <person name="Doll E.V."/>
            <person name="Huptas C."/>
            <person name="Staib L."/>
            <person name="Wenning M."/>
            <person name="Scherer S."/>
        </authorList>
    </citation>
    <scope>NUCLEOTIDE SEQUENCE [LARGE SCALE GENOMIC DNA]</scope>
    <source>
        <strain evidence="7 10">DSM 104272</strain>
    </source>
</reference>
<keyword evidence="3 6" id="KW-0540">Nuclease</keyword>
<dbReference type="Proteomes" id="UP000306420">
    <property type="component" value="Unassembled WGS sequence"/>
</dbReference>
<dbReference type="NCBIfam" id="NF002138">
    <property type="entry name" value="PRK00977.1-2"/>
    <property type="match status" value="1"/>
</dbReference>
<dbReference type="PANTHER" id="PTHR34137">
    <property type="entry name" value="EXODEOXYRIBONUCLEASE 7 SMALL SUBUNIT"/>
    <property type="match status" value="1"/>
</dbReference>
<evidence type="ECO:0000256" key="5">
    <source>
        <dbReference type="ARBA" id="ARBA00022839"/>
    </source>
</evidence>
<dbReference type="EMBL" id="JACCEL010000013">
    <property type="protein sequence ID" value="MBG9978383.1"/>
    <property type="molecule type" value="Genomic_DNA"/>
</dbReference>
<sequence>MAKTKQPENFEEALQELEQIVSQLEKGDLPLEKALESFQRGVELSQYCQKSLTDAESTVAKMMTDKGDVELDREVMND</sequence>